<evidence type="ECO:0000313" key="2">
    <source>
        <dbReference type="EMBL" id="CAG9108092.1"/>
    </source>
</evidence>
<keyword evidence="1" id="KW-0472">Membrane</keyword>
<dbReference type="Proteomes" id="UP000653454">
    <property type="component" value="Unassembled WGS sequence"/>
</dbReference>
<gene>
    <name evidence="2" type="ORF">PLXY2_LOCUS3767</name>
</gene>
<evidence type="ECO:0000313" key="3">
    <source>
        <dbReference type="Proteomes" id="UP000653454"/>
    </source>
</evidence>
<keyword evidence="1" id="KW-0812">Transmembrane</keyword>
<proteinExistence type="predicted"/>
<reference evidence="2" key="1">
    <citation type="submission" date="2020-11" db="EMBL/GenBank/DDBJ databases">
        <authorList>
            <person name="Whiteford S."/>
        </authorList>
    </citation>
    <scope>NUCLEOTIDE SEQUENCE</scope>
</reference>
<sequence>MVPAENCAQSHGVWVENLVCQPHDTYQRNVELSSSSRSMGQYKMIKAIPVQAADTTTHTFLVVSTAVVVVAAIVFYLATRDWKGCTCPEEVDLGTFRRNMNNGTRKKTIEYQDPPYYS</sequence>
<organism evidence="2 3">
    <name type="scientific">Plutella xylostella</name>
    <name type="common">Diamondback moth</name>
    <name type="synonym">Plutella maculipennis</name>
    <dbReference type="NCBI Taxonomy" id="51655"/>
    <lineage>
        <taxon>Eukaryota</taxon>
        <taxon>Metazoa</taxon>
        <taxon>Ecdysozoa</taxon>
        <taxon>Arthropoda</taxon>
        <taxon>Hexapoda</taxon>
        <taxon>Insecta</taxon>
        <taxon>Pterygota</taxon>
        <taxon>Neoptera</taxon>
        <taxon>Endopterygota</taxon>
        <taxon>Lepidoptera</taxon>
        <taxon>Glossata</taxon>
        <taxon>Ditrysia</taxon>
        <taxon>Yponomeutoidea</taxon>
        <taxon>Plutellidae</taxon>
        <taxon>Plutella</taxon>
    </lineage>
</organism>
<protein>
    <submittedName>
        <fullName evidence="2">(diamondback moth) hypothetical protein</fullName>
    </submittedName>
</protein>
<dbReference type="AlphaFoldDB" id="A0A8S4DYZ6"/>
<evidence type="ECO:0000256" key="1">
    <source>
        <dbReference type="SAM" id="Phobius"/>
    </source>
</evidence>
<keyword evidence="1" id="KW-1133">Transmembrane helix</keyword>
<keyword evidence="3" id="KW-1185">Reference proteome</keyword>
<comment type="caution">
    <text evidence="2">The sequence shown here is derived from an EMBL/GenBank/DDBJ whole genome shotgun (WGS) entry which is preliminary data.</text>
</comment>
<accession>A0A8S4DYZ6</accession>
<dbReference type="EMBL" id="CAJHNJ030000010">
    <property type="protein sequence ID" value="CAG9108092.1"/>
    <property type="molecule type" value="Genomic_DNA"/>
</dbReference>
<name>A0A8S4DYZ6_PLUXY</name>
<feature type="transmembrane region" description="Helical" evidence="1">
    <location>
        <begin position="59"/>
        <end position="78"/>
    </location>
</feature>